<evidence type="ECO:0000313" key="1">
    <source>
        <dbReference type="EMBL" id="KAK4032776.1"/>
    </source>
</evidence>
<evidence type="ECO:0000313" key="2">
    <source>
        <dbReference type="Proteomes" id="UP001303115"/>
    </source>
</evidence>
<name>A0AAN6P6R1_9PEZI</name>
<protein>
    <submittedName>
        <fullName evidence="1">Uncharacterized protein</fullName>
    </submittedName>
</protein>
<organism evidence="1 2">
    <name type="scientific">Parachaetomium inaequale</name>
    <dbReference type="NCBI Taxonomy" id="2588326"/>
    <lineage>
        <taxon>Eukaryota</taxon>
        <taxon>Fungi</taxon>
        <taxon>Dikarya</taxon>
        <taxon>Ascomycota</taxon>
        <taxon>Pezizomycotina</taxon>
        <taxon>Sordariomycetes</taxon>
        <taxon>Sordariomycetidae</taxon>
        <taxon>Sordariales</taxon>
        <taxon>Chaetomiaceae</taxon>
        <taxon>Parachaetomium</taxon>
    </lineage>
</organism>
<sequence>MAAQQISEFPVFGSLPEQIRKDIWERAVKKVLNEPSIQFLNLTRGDVDSTEEDRLAHEAVQRAVADASADWDQLTPNEQLYIQQQAEQAAIRKYRASLVNLAPTQDRTGLAEYSARWQLNELAVTCTEAVNSTRRVLDAVQGNGSALAVGDSGHNAAAPFQPSNNIVCLAGPENDARAGMPFFANESLFNPHRQVVFVTSSEFRQNPLHVGDFVLERRNNTTRCAPLIECCPELRGVQKIAFIYHEQDDPILYRYPFLVGLAPLWPHNFPGLRELYLIDESISLRDGIQAPPPPTPRFEGCGATFYEVTPDDMDLWDIPKAADSPFAAVFQDADDLQQEYAGWAYVTPGAAVAVPAVKVLACVPDKRSQ</sequence>
<reference evidence="2" key="1">
    <citation type="journal article" date="2023" name="Mol. Phylogenet. Evol.">
        <title>Genome-scale phylogeny and comparative genomics of the fungal order Sordariales.</title>
        <authorList>
            <person name="Hensen N."/>
            <person name="Bonometti L."/>
            <person name="Westerberg I."/>
            <person name="Brannstrom I.O."/>
            <person name="Guillou S."/>
            <person name="Cros-Aarteil S."/>
            <person name="Calhoun S."/>
            <person name="Haridas S."/>
            <person name="Kuo A."/>
            <person name="Mondo S."/>
            <person name="Pangilinan J."/>
            <person name="Riley R."/>
            <person name="LaButti K."/>
            <person name="Andreopoulos B."/>
            <person name="Lipzen A."/>
            <person name="Chen C."/>
            <person name="Yan M."/>
            <person name="Daum C."/>
            <person name="Ng V."/>
            <person name="Clum A."/>
            <person name="Steindorff A."/>
            <person name="Ohm R.A."/>
            <person name="Martin F."/>
            <person name="Silar P."/>
            <person name="Natvig D.O."/>
            <person name="Lalanne C."/>
            <person name="Gautier V."/>
            <person name="Ament-Velasquez S.L."/>
            <person name="Kruys A."/>
            <person name="Hutchinson M.I."/>
            <person name="Powell A.J."/>
            <person name="Barry K."/>
            <person name="Miller A.N."/>
            <person name="Grigoriev I.V."/>
            <person name="Debuchy R."/>
            <person name="Gladieux P."/>
            <person name="Hiltunen Thoren M."/>
            <person name="Johannesson H."/>
        </authorList>
    </citation>
    <scope>NUCLEOTIDE SEQUENCE [LARGE SCALE GENOMIC DNA]</scope>
    <source>
        <strain evidence="2">CBS 284.82</strain>
    </source>
</reference>
<gene>
    <name evidence="1" type="ORF">C8A01DRAFT_40777</name>
</gene>
<dbReference type="Proteomes" id="UP001303115">
    <property type="component" value="Unassembled WGS sequence"/>
</dbReference>
<accession>A0AAN6P6R1</accession>
<keyword evidence="2" id="KW-1185">Reference proteome</keyword>
<proteinExistence type="predicted"/>
<comment type="caution">
    <text evidence="1">The sequence shown here is derived from an EMBL/GenBank/DDBJ whole genome shotgun (WGS) entry which is preliminary data.</text>
</comment>
<dbReference type="EMBL" id="MU854576">
    <property type="protein sequence ID" value="KAK4032776.1"/>
    <property type="molecule type" value="Genomic_DNA"/>
</dbReference>
<dbReference type="AlphaFoldDB" id="A0AAN6P6R1"/>